<dbReference type="EMBL" id="OBDY01000001">
    <property type="protein sequence ID" value="SNY15325.1"/>
    <property type="molecule type" value="Genomic_DNA"/>
</dbReference>
<evidence type="ECO:0000259" key="1">
    <source>
        <dbReference type="SMART" id="SM00065"/>
    </source>
</evidence>
<name>A0A285FVP5_9ACTN</name>
<dbReference type="SMART" id="SM00065">
    <property type="entry name" value="GAF"/>
    <property type="match status" value="1"/>
</dbReference>
<sequence length="175" mass="19256">MMLLEERPRVAFAPHDRLLDVARLGLDHEEPRPYLQDIVDQLAGRLGAPFALIDVLLDGAQVFLAGHGPLPPWIAEAGGTPIEWAFCRPFLTVRQPRIVRDLSEDPMWRDTRLVKVEGARAYIGVPLISHRGHVIGGLCAVDVVPRDFPAEAIAMMESLATEVIDRIESRVAAGG</sequence>
<evidence type="ECO:0000313" key="2">
    <source>
        <dbReference type="EMBL" id="SNY15325.1"/>
    </source>
</evidence>
<reference evidence="2 3" key="1">
    <citation type="submission" date="2017-09" db="EMBL/GenBank/DDBJ databases">
        <authorList>
            <person name="Ehlers B."/>
            <person name="Leendertz F.H."/>
        </authorList>
    </citation>
    <scope>NUCLEOTIDE SEQUENCE [LARGE SCALE GENOMIC DNA]</scope>
    <source>
        <strain evidence="2 3">CGMCC 4.6857</strain>
    </source>
</reference>
<gene>
    <name evidence="2" type="ORF">SAMN05421748_1011322</name>
</gene>
<dbReference type="PANTHER" id="PTHR43102">
    <property type="entry name" value="SLR1143 PROTEIN"/>
    <property type="match status" value="1"/>
</dbReference>
<keyword evidence="3" id="KW-1185">Reference proteome</keyword>
<protein>
    <submittedName>
        <fullName evidence="2">GAF domain-containing protein</fullName>
    </submittedName>
</protein>
<accession>A0A285FVP5</accession>
<dbReference type="Gene3D" id="3.30.450.40">
    <property type="match status" value="1"/>
</dbReference>
<proteinExistence type="predicted"/>
<dbReference type="Pfam" id="PF01590">
    <property type="entry name" value="GAF"/>
    <property type="match status" value="1"/>
</dbReference>
<feature type="domain" description="GAF" evidence="1">
    <location>
        <begin position="30"/>
        <end position="174"/>
    </location>
</feature>
<dbReference type="Proteomes" id="UP000219612">
    <property type="component" value="Unassembled WGS sequence"/>
</dbReference>
<dbReference type="SUPFAM" id="SSF55781">
    <property type="entry name" value="GAF domain-like"/>
    <property type="match status" value="1"/>
</dbReference>
<dbReference type="AlphaFoldDB" id="A0A285FVP5"/>
<dbReference type="PANTHER" id="PTHR43102:SF2">
    <property type="entry name" value="GAF DOMAIN-CONTAINING PROTEIN"/>
    <property type="match status" value="1"/>
</dbReference>
<evidence type="ECO:0000313" key="3">
    <source>
        <dbReference type="Proteomes" id="UP000219612"/>
    </source>
</evidence>
<organism evidence="2 3">
    <name type="scientific">Paractinoplanes atraurantiacus</name>
    <dbReference type="NCBI Taxonomy" id="1036182"/>
    <lineage>
        <taxon>Bacteria</taxon>
        <taxon>Bacillati</taxon>
        <taxon>Actinomycetota</taxon>
        <taxon>Actinomycetes</taxon>
        <taxon>Micromonosporales</taxon>
        <taxon>Micromonosporaceae</taxon>
        <taxon>Paractinoplanes</taxon>
    </lineage>
</organism>
<dbReference type="InterPro" id="IPR003018">
    <property type="entry name" value="GAF"/>
</dbReference>
<dbReference type="RefSeq" id="WP_245922811.1">
    <property type="nucleotide sequence ID" value="NZ_OBDY01000001.1"/>
</dbReference>
<dbReference type="InterPro" id="IPR029016">
    <property type="entry name" value="GAF-like_dom_sf"/>
</dbReference>